<organism evidence="1 2">
    <name type="scientific">Bifidobacterium pullorum subsp. gallinarum</name>
    <dbReference type="NCBI Taxonomy" id="78344"/>
    <lineage>
        <taxon>Bacteria</taxon>
        <taxon>Bacillati</taxon>
        <taxon>Actinomycetota</taxon>
        <taxon>Actinomycetes</taxon>
        <taxon>Bifidobacteriales</taxon>
        <taxon>Bifidobacteriaceae</taxon>
        <taxon>Bifidobacterium</taxon>
    </lineage>
</organism>
<dbReference type="EMBL" id="CP035464">
    <property type="protein sequence ID" value="QAY33116.1"/>
    <property type="molecule type" value="Genomic_DNA"/>
</dbReference>
<evidence type="ECO:0000313" key="2">
    <source>
        <dbReference type="Proteomes" id="UP000293589"/>
    </source>
</evidence>
<dbReference type="KEGG" id="bgx:ESN35_06650"/>
<dbReference type="AlphaFoldDB" id="A0A4P6DTW0"/>
<proteinExistence type="predicted"/>
<sequence length="138" mass="16106">MMQYLIDYTETLRTQFTLDAPVMSEEDMWRWLDDHEGEYADKFENTNLEDSETVVLGYYDDDRYRIVYSADGNGLFAYRWFESFHACKPSGWELMCMGEDCEGSPYDDPIAEAELINKLVKAFGVDPERVEVVGRAKH</sequence>
<reference evidence="1 2" key="1">
    <citation type="submission" date="2019-01" db="EMBL/GenBank/DDBJ databases">
        <title>Complete genome sequence of Bifidobacterium gallinarum CACC 514.</title>
        <authorList>
            <person name="Jung M."/>
        </authorList>
    </citation>
    <scope>NUCLEOTIDE SEQUENCE [LARGE SCALE GENOMIC DNA]</scope>
    <source>
        <strain evidence="1 2">CACC 514</strain>
    </source>
</reference>
<protein>
    <submittedName>
        <fullName evidence="1">Uncharacterized protein</fullName>
    </submittedName>
</protein>
<name>A0A4P6DTW0_9BIFI</name>
<dbReference type="Proteomes" id="UP000293589">
    <property type="component" value="Chromosome"/>
</dbReference>
<dbReference type="RefSeq" id="WP_129237612.1">
    <property type="nucleotide sequence ID" value="NZ_CP035464.1"/>
</dbReference>
<evidence type="ECO:0000313" key="1">
    <source>
        <dbReference type="EMBL" id="QAY33116.1"/>
    </source>
</evidence>
<gene>
    <name evidence="1" type="ORF">ESN35_06650</name>
</gene>
<accession>A0A4P6DTW0</accession>